<evidence type="ECO:0000256" key="5">
    <source>
        <dbReference type="ARBA" id="ARBA00022759"/>
    </source>
</evidence>
<proteinExistence type="inferred from homology"/>
<protein>
    <submittedName>
        <fullName evidence="8">Replication endonuclease</fullName>
    </submittedName>
</protein>
<evidence type="ECO:0000256" key="4">
    <source>
        <dbReference type="ARBA" id="ARBA00022722"/>
    </source>
</evidence>
<comment type="caution">
    <text evidence="8">The sequence shown here is derived from an EMBL/GenBank/DDBJ whole genome shotgun (WGS) entry which is preliminary data.</text>
</comment>
<organism evidence="8 9">
    <name type="scientific">Halomonas llamarensis</name>
    <dbReference type="NCBI Taxonomy" id="2945104"/>
    <lineage>
        <taxon>Bacteria</taxon>
        <taxon>Pseudomonadati</taxon>
        <taxon>Pseudomonadota</taxon>
        <taxon>Gammaproteobacteria</taxon>
        <taxon>Oceanospirillales</taxon>
        <taxon>Halomonadaceae</taxon>
        <taxon>Halomonas</taxon>
    </lineage>
</organism>
<dbReference type="RefSeq" id="WP_250080178.1">
    <property type="nucleotide sequence ID" value="NZ_JAMJPJ010000004.1"/>
</dbReference>
<evidence type="ECO:0000313" key="8">
    <source>
        <dbReference type="EMBL" id="MCL7929155.1"/>
    </source>
</evidence>
<evidence type="ECO:0000256" key="3">
    <source>
        <dbReference type="ARBA" id="ARBA00022705"/>
    </source>
</evidence>
<evidence type="ECO:0000256" key="1">
    <source>
        <dbReference type="ARBA" id="ARBA00003293"/>
    </source>
</evidence>
<keyword evidence="6" id="KW-0378">Hydrolase</keyword>
<dbReference type="Proteomes" id="UP001165308">
    <property type="component" value="Unassembled WGS sequence"/>
</dbReference>
<accession>A0ABT0SMX8</accession>
<keyword evidence="4" id="KW-0540">Nuclease</keyword>
<name>A0ABT0SMX8_9GAMM</name>
<feature type="domain" description="Replication gene A protein-like" evidence="7">
    <location>
        <begin position="78"/>
        <end position="324"/>
    </location>
</feature>
<dbReference type="Pfam" id="PF05840">
    <property type="entry name" value="Phage_GPA"/>
    <property type="match status" value="1"/>
</dbReference>
<evidence type="ECO:0000256" key="6">
    <source>
        <dbReference type="ARBA" id="ARBA00022801"/>
    </source>
</evidence>
<dbReference type="GO" id="GO:0004519">
    <property type="term" value="F:endonuclease activity"/>
    <property type="evidence" value="ECO:0007669"/>
    <property type="project" value="UniProtKB-KW"/>
</dbReference>
<dbReference type="EMBL" id="JAMJPJ010000004">
    <property type="protein sequence ID" value="MCL7929155.1"/>
    <property type="molecule type" value="Genomic_DNA"/>
</dbReference>
<comment type="similarity">
    <text evidence="2">Belongs to the phage GPA family.</text>
</comment>
<evidence type="ECO:0000256" key="2">
    <source>
        <dbReference type="ARBA" id="ARBA00009260"/>
    </source>
</evidence>
<keyword evidence="3" id="KW-0235">DNA replication</keyword>
<gene>
    <name evidence="8" type="ORF">M8006_04025</name>
</gene>
<comment type="function">
    <text evidence="1">Possible endonuclease which induces a single-strand cut and initiates DNA replication.</text>
</comment>
<evidence type="ECO:0000259" key="7">
    <source>
        <dbReference type="Pfam" id="PF05840"/>
    </source>
</evidence>
<sequence length="649" mass="74038">MTSHAAFIDRQALADSLLNCGPWKCCSDDQALIDHATAQARAIELEAASLGDPVYALQRARRRVALHCLPLPTGHSTAGELLRLACPMWWRRQLRRLTSRRREQRQRILGRTQKRAGIYVSNEGYRRRIDQTTRNARLLEAITATNQDGDQYTLAELAELGLANPEFRRAELMLRIADTEREADRAGHCGMFYTITTPSRFHPVRQNASINHKYAGANPREAQAYLQNLWAKARAKFKRDGLGIYGIRVAEPHHDGTPHWHLLIWMRPEDEPKVTSILRRYSLEDSPGEVKRNTNVRFKPVAIDRSKGSAAGYVAKYVAKNINGKQHTRQGVPSDNLDHYGQPLETSAPRIEAWAACWGIRQFQFVGLPSVTVWRELRRLKDEQRLADWEAATRPEPEAAAILGELRQAANAGAWDKYLHLMGGPMQPRDAAPIRPWRVVRQTVDAANINPMTGEWSSDTLGRYGEPMAGIWGLVVSSQLGETEYLTRYYRWTFERKGEAAGFDFKRVGEAAAPWTGVINCTHSAIKHEREARELAAKGPLKAFRYMGELKPKRPLWPWEKSILFERGVTESEWFRRMCPPLPREQVNRIQQQAKVDAHQCRIDSVRRRLEHEDRERLRASLDEGRELVLDWLLDGELSLADIPPGVFA</sequence>
<dbReference type="InterPro" id="IPR008766">
    <property type="entry name" value="Replication_gene_A-like"/>
</dbReference>
<reference evidence="8" key="1">
    <citation type="submission" date="2022-05" db="EMBL/GenBank/DDBJ databases">
        <title>Halomonas geminus sp. nov. and Halomonas llamarensis sp. nov. isolated from high-altitude salars of the Atacama Desert.</title>
        <authorList>
            <person name="Hintersatz C."/>
            <person name="Rojas L.A."/>
            <person name="Wei T.-S."/>
            <person name="Kutschke S."/>
            <person name="Lehmann F."/>
            <person name="Jain R."/>
            <person name="Pollmann K."/>
        </authorList>
    </citation>
    <scope>NUCLEOTIDE SEQUENCE</scope>
    <source>
        <strain evidence="8">ATCHA</strain>
    </source>
</reference>
<keyword evidence="9" id="KW-1185">Reference proteome</keyword>
<keyword evidence="5 8" id="KW-0255">Endonuclease</keyword>
<evidence type="ECO:0000313" key="9">
    <source>
        <dbReference type="Proteomes" id="UP001165308"/>
    </source>
</evidence>